<dbReference type="InterPro" id="IPR019614">
    <property type="entry name" value="SAM-dep_methyl-trfase"/>
</dbReference>
<dbReference type="Gene3D" id="2.30.130.10">
    <property type="entry name" value="PUA domain"/>
    <property type="match status" value="1"/>
</dbReference>
<gene>
    <name evidence="10" type="primary">rlmI</name>
    <name evidence="10" type="ORF">GCM10007895_32000</name>
</gene>
<accession>A0AA37RZA8</accession>
<dbReference type="PANTHER" id="PTHR42873:SF1">
    <property type="entry name" value="S-ADENOSYLMETHIONINE-DEPENDENT METHYLTRANSFERASE DOMAIN-CONTAINING PROTEIN"/>
    <property type="match status" value="1"/>
</dbReference>
<keyword evidence="3" id="KW-0698">rRNA processing</keyword>
<evidence type="ECO:0000256" key="1">
    <source>
        <dbReference type="ARBA" id="ARBA00004496"/>
    </source>
</evidence>
<dbReference type="SMART" id="SM00359">
    <property type="entry name" value="PUA"/>
    <property type="match status" value="1"/>
</dbReference>
<dbReference type="GO" id="GO:0032259">
    <property type="term" value="P:methylation"/>
    <property type="evidence" value="ECO:0007669"/>
    <property type="project" value="UniProtKB-KW"/>
</dbReference>
<comment type="subcellular location">
    <subcellularLocation>
        <location evidence="1">Cytoplasm</location>
    </subcellularLocation>
</comment>
<dbReference type="PROSITE" id="PS50890">
    <property type="entry name" value="PUA"/>
    <property type="match status" value="1"/>
</dbReference>
<dbReference type="InterPro" id="IPR041532">
    <property type="entry name" value="RlmI-like_PUA"/>
</dbReference>
<dbReference type="GO" id="GO:0006364">
    <property type="term" value="P:rRNA processing"/>
    <property type="evidence" value="ECO:0007669"/>
    <property type="project" value="UniProtKB-KW"/>
</dbReference>
<dbReference type="GO" id="GO:0003723">
    <property type="term" value="F:RNA binding"/>
    <property type="evidence" value="ECO:0007669"/>
    <property type="project" value="UniProtKB-KW"/>
</dbReference>
<dbReference type="InterPro" id="IPR029063">
    <property type="entry name" value="SAM-dependent_MTases_sf"/>
</dbReference>
<comment type="similarity">
    <text evidence="8">Belongs to the methyltransferase superfamily. RlmI family.</text>
</comment>
<dbReference type="InterPro" id="IPR015947">
    <property type="entry name" value="PUA-like_sf"/>
</dbReference>
<keyword evidence="11" id="KW-1185">Reference proteome</keyword>
<proteinExistence type="inferred from homology"/>
<evidence type="ECO:0000256" key="6">
    <source>
        <dbReference type="ARBA" id="ARBA00022691"/>
    </source>
</evidence>
<keyword evidence="7" id="KW-0694">RNA-binding</keyword>
<evidence type="ECO:0000259" key="9">
    <source>
        <dbReference type="SMART" id="SM00359"/>
    </source>
</evidence>
<evidence type="ECO:0000256" key="7">
    <source>
        <dbReference type="ARBA" id="ARBA00022884"/>
    </source>
</evidence>
<reference evidence="10" key="1">
    <citation type="journal article" date="2014" name="Int. J. Syst. Evol. Microbiol.">
        <title>Complete genome sequence of Corynebacterium casei LMG S-19264T (=DSM 44701T), isolated from a smear-ripened cheese.</title>
        <authorList>
            <consortium name="US DOE Joint Genome Institute (JGI-PGF)"/>
            <person name="Walter F."/>
            <person name="Albersmeier A."/>
            <person name="Kalinowski J."/>
            <person name="Ruckert C."/>
        </authorList>
    </citation>
    <scope>NUCLEOTIDE SEQUENCE</scope>
    <source>
        <strain evidence="10">NBRC 101628</strain>
    </source>
</reference>
<evidence type="ECO:0000256" key="3">
    <source>
        <dbReference type="ARBA" id="ARBA00022552"/>
    </source>
</evidence>
<dbReference type="Pfam" id="PF17785">
    <property type="entry name" value="PUA_3"/>
    <property type="match status" value="1"/>
</dbReference>
<dbReference type="InterPro" id="IPR002478">
    <property type="entry name" value="PUA"/>
</dbReference>
<keyword evidence="5" id="KW-0808">Transferase</keyword>
<reference evidence="10" key="2">
    <citation type="submission" date="2023-01" db="EMBL/GenBank/DDBJ databases">
        <title>Draft genome sequence of Paraferrimonas sedimenticola strain NBRC 101628.</title>
        <authorList>
            <person name="Sun Q."/>
            <person name="Mori K."/>
        </authorList>
    </citation>
    <scope>NUCLEOTIDE SEQUENCE</scope>
    <source>
        <strain evidence="10">NBRC 101628</strain>
    </source>
</reference>
<evidence type="ECO:0000313" key="11">
    <source>
        <dbReference type="Proteomes" id="UP001161422"/>
    </source>
</evidence>
<organism evidence="10 11">
    <name type="scientific">Paraferrimonas sedimenticola</name>
    <dbReference type="NCBI Taxonomy" id="375674"/>
    <lineage>
        <taxon>Bacteria</taxon>
        <taxon>Pseudomonadati</taxon>
        <taxon>Pseudomonadota</taxon>
        <taxon>Gammaproteobacteria</taxon>
        <taxon>Alteromonadales</taxon>
        <taxon>Ferrimonadaceae</taxon>
        <taxon>Paraferrimonas</taxon>
    </lineage>
</organism>
<dbReference type="AlphaFoldDB" id="A0AA37RZA8"/>
<keyword evidence="2" id="KW-0963">Cytoplasm</keyword>
<dbReference type="InterPro" id="IPR036974">
    <property type="entry name" value="PUA_sf"/>
</dbReference>
<name>A0AA37RZA8_9GAMM</name>
<dbReference type="GO" id="GO:0008168">
    <property type="term" value="F:methyltransferase activity"/>
    <property type="evidence" value="ECO:0007669"/>
    <property type="project" value="UniProtKB-KW"/>
</dbReference>
<evidence type="ECO:0000256" key="8">
    <source>
        <dbReference type="ARBA" id="ARBA00038091"/>
    </source>
</evidence>
<dbReference type="RefSeq" id="WP_095506817.1">
    <property type="nucleotide sequence ID" value="NZ_BSNC01000012.1"/>
</dbReference>
<dbReference type="Gene3D" id="3.40.50.150">
    <property type="entry name" value="Vaccinia Virus protein VP39"/>
    <property type="match status" value="1"/>
</dbReference>
<dbReference type="Gene3D" id="3.30.750.80">
    <property type="entry name" value="RNA methyltransferase domain (HRMD) like"/>
    <property type="match status" value="1"/>
</dbReference>
<dbReference type="CDD" id="cd21153">
    <property type="entry name" value="PUA_RlmI"/>
    <property type="match status" value="1"/>
</dbReference>
<comment type="caution">
    <text evidence="10">The sequence shown here is derived from an EMBL/GenBank/DDBJ whole genome shotgun (WGS) entry which is preliminary data.</text>
</comment>
<evidence type="ECO:0000256" key="4">
    <source>
        <dbReference type="ARBA" id="ARBA00022603"/>
    </source>
</evidence>
<protein>
    <submittedName>
        <fullName evidence="10">Ribosomal RNA large subunit methyltransferase I</fullName>
    </submittedName>
</protein>
<keyword evidence="6" id="KW-0949">S-adenosyl-L-methionine</keyword>
<dbReference type="SUPFAM" id="SSF53335">
    <property type="entry name" value="S-adenosyl-L-methionine-dependent methyltransferases"/>
    <property type="match status" value="1"/>
</dbReference>
<dbReference type="GO" id="GO:0005737">
    <property type="term" value="C:cytoplasm"/>
    <property type="evidence" value="ECO:0007669"/>
    <property type="project" value="UniProtKB-SubCell"/>
</dbReference>
<dbReference type="Pfam" id="PF10672">
    <property type="entry name" value="Methyltrans_SAM"/>
    <property type="match status" value="1"/>
</dbReference>
<evidence type="ECO:0000313" key="10">
    <source>
        <dbReference type="EMBL" id="GLP97893.1"/>
    </source>
</evidence>
<keyword evidence="4 10" id="KW-0489">Methyltransferase</keyword>
<sequence>MKKRVYLQPGREKSVLRRHPWIFASALRSVKGDPQLGETVEVRAHDGQILGVAAFSPHSQIRLRMWAFGKQQVVDRDFFDGKIAQALALRSTLIERQGLTGFRLIAAESDGLPGITVDYYAGVLVCQLLSAGAEYWRETLLDALEAALPGCAIYERSDVESRSKEGLELTQGLLRGQLPAMPVIIEENGVAIAVDVTSGHKTGFYLDQRDNRRKAMDYVANRSVLNCFSYTGTFALYCIKAGASSVENVDVSQPALDMAANNIALNQLDASKVTHTQADVFKLLRQYQEQSKQFDVVIMDPPKFADNRSQLKGACRGYKDINLQAMKLLKPGGTLLTYSCSGLMESDLFQKIVADAALDAGREMQIIERFCQAADHPVAGSFPEGYYLNGLACRIC</sequence>
<dbReference type="Proteomes" id="UP001161422">
    <property type="component" value="Unassembled WGS sequence"/>
</dbReference>
<evidence type="ECO:0000256" key="2">
    <source>
        <dbReference type="ARBA" id="ARBA00022490"/>
    </source>
</evidence>
<dbReference type="EMBL" id="BSNC01000012">
    <property type="protein sequence ID" value="GLP97893.1"/>
    <property type="molecule type" value="Genomic_DNA"/>
</dbReference>
<dbReference type="CDD" id="cd11572">
    <property type="entry name" value="RlmI_M_like"/>
    <property type="match status" value="1"/>
</dbReference>
<dbReference type="PANTHER" id="PTHR42873">
    <property type="entry name" value="RIBOSOMAL RNA LARGE SUBUNIT METHYLTRANSFERASE"/>
    <property type="match status" value="1"/>
</dbReference>
<dbReference type="CDD" id="cd02440">
    <property type="entry name" value="AdoMet_MTases"/>
    <property type="match status" value="1"/>
</dbReference>
<evidence type="ECO:0000256" key="5">
    <source>
        <dbReference type="ARBA" id="ARBA00022679"/>
    </source>
</evidence>
<feature type="domain" description="PUA" evidence="9">
    <location>
        <begin position="3"/>
        <end position="88"/>
    </location>
</feature>
<dbReference type="SUPFAM" id="SSF88697">
    <property type="entry name" value="PUA domain-like"/>
    <property type="match status" value="1"/>
</dbReference>